<organism evidence="4 5">
    <name type="scientific">Bhargavaea cecembensis DSE10</name>
    <dbReference type="NCBI Taxonomy" id="1235279"/>
    <lineage>
        <taxon>Bacteria</taxon>
        <taxon>Bacillati</taxon>
        <taxon>Bacillota</taxon>
        <taxon>Bacilli</taxon>
        <taxon>Bacillales</taxon>
        <taxon>Caryophanaceae</taxon>
        <taxon>Bhargavaea</taxon>
    </lineage>
</organism>
<keyword evidence="2" id="KW-0732">Signal</keyword>
<dbReference type="PANTHER" id="PTHR46211:SF1">
    <property type="entry name" value="GLYCEROPHOSPHODIESTER PHOSPHODIESTERASE, CYTOPLASMIC"/>
    <property type="match status" value="1"/>
</dbReference>
<dbReference type="OrthoDB" id="384721at2"/>
<accession>M7P131</accession>
<evidence type="ECO:0000313" key="5">
    <source>
        <dbReference type="Proteomes" id="UP000011919"/>
    </source>
</evidence>
<dbReference type="STRING" id="1235279.C772_00641"/>
<dbReference type="RefSeq" id="WP_008297372.1">
    <property type="nucleotide sequence ID" value="NZ_AOFT01000002.1"/>
</dbReference>
<reference evidence="4 5" key="1">
    <citation type="journal article" date="2013" name="Genome Announc.">
        <title>Draft Genome Sequence of Bhargavaea cecembensis Strain DSE10T, Isolated from a Deep-Sea Sediment Sample Collected at a Depth of 5,904 m from the Chagos-Laccadive Ridge System in the Indian Ocean.</title>
        <authorList>
            <person name="Shivaji S."/>
            <person name="Ara S."/>
            <person name="Begum Z."/>
            <person name="Ruth M."/>
            <person name="Singh A."/>
            <person name="Kumar Pinnaka A."/>
        </authorList>
    </citation>
    <scope>NUCLEOTIDE SEQUENCE [LARGE SCALE GENOMIC DNA]</scope>
    <source>
        <strain evidence="4 5">DSE10</strain>
    </source>
</reference>
<feature type="domain" description="GP-PDE" evidence="3">
    <location>
        <begin position="42"/>
        <end position="297"/>
    </location>
</feature>
<dbReference type="EC" id="3.1.4.46" evidence="4"/>
<dbReference type="EMBL" id="AOFT01000002">
    <property type="protein sequence ID" value="EMR07625.1"/>
    <property type="molecule type" value="Genomic_DNA"/>
</dbReference>
<evidence type="ECO:0000256" key="1">
    <source>
        <dbReference type="SAM" id="MobiDB-lite"/>
    </source>
</evidence>
<protein>
    <submittedName>
        <fullName evidence="4">Glycerophosphoryl diester phosphodiesterase</fullName>
        <ecNumber evidence="4">3.1.4.46</ecNumber>
    </submittedName>
</protein>
<feature type="chain" id="PRO_5039328630" evidence="2">
    <location>
        <begin position="21"/>
        <end position="313"/>
    </location>
</feature>
<keyword evidence="5" id="KW-1185">Reference proteome</keyword>
<dbReference type="CDD" id="cd08561">
    <property type="entry name" value="GDPD_cytoplasmic_ScUgpQ2_like"/>
    <property type="match status" value="1"/>
</dbReference>
<evidence type="ECO:0000256" key="2">
    <source>
        <dbReference type="SAM" id="SignalP"/>
    </source>
</evidence>
<dbReference type="GO" id="GO:0006629">
    <property type="term" value="P:lipid metabolic process"/>
    <property type="evidence" value="ECO:0007669"/>
    <property type="project" value="InterPro"/>
</dbReference>
<keyword evidence="4" id="KW-0378">Hydrolase</keyword>
<name>M7P131_9BACL</name>
<dbReference type="Pfam" id="PF03009">
    <property type="entry name" value="GDPD"/>
    <property type="match status" value="1"/>
</dbReference>
<gene>
    <name evidence="4" type="primary">ugpQ_2</name>
    <name evidence="4" type="ORF">C772_00641</name>
</gene>
<feature type="signal peptide" evidence="2">
    <location>
        <begin position="1"/>
        <end position="20"/>
    </location>
</feature>
<dbReference type="PANTHER" id="PTHR46211">
    <property type="entry name" value="GLYCEROPHOSPHORYL DIESTER PHOSPHODIESTERASE"/>
    <property type="match status" value="1"/>
</dbReference>
<evidence type="ECO:0000313" key="4">
    <source>
        <dbReference type="EMBL" id="EMR07625.1"/>
    </source>
</evidence>
<dbReference type="GO" id="GO:0008889">
    <property type="term" value="F:glycerophosphodiester phosphodiesterase activity"/>
    <property type="evidence" value="ECO:0007669"/>
    <property type="project" value="UniProtKB-EC"/>
</dbReference>
<dbReference type="Proteomes" id="UP000011919">
    <property type="component" value="Unassembled WGS sequence"/>
</dbReference>
<comment type="caution">
    <text evidence="4">The sequence shown here is derived from an EMBL/GenBank/DDBJ whole genome shotgun (WGS) entry which is preliminary data.</text>
</comment>
<dbReference type="PROSITE" id="PS51704">
    <property type="entry name" value="GP_PDE"/>
    <property type="match status" value="1"/>
</dbReference>
<dbReference type="InterPro" id="IPR017946">
    <property type="entry name" value="PLC-like_Pdiesterase_TIM-brl"/>
</dbReference>
<sequence length="313" mass="34273">MTKKRKVALTVAAAGAAAWAGSKMLSKPEGRTTVPALDYDVPIILAHRGGAGLAPENTMAAFERAAGLGVHGFEIDVHLTKDEEVIVFHDDTLERTTDLDGRPGDYTLAELEEADFGYHHPGEDGSYPFRGKAGGAVPLRKLLEDFPHMLVNIDMKDAPDTYEGGLLPSKLWRVIEEADARHRVVVTSFHDSQIDRFNLYARNQIALGAGEQEVRRAYLAFASGFGHLYQPKADVFQIPVRSGMFPLDLPPFIRFLGRLNIPVHYWTINDRSAMERLIAAGAKGIITDRPDLAAGLAGGPEEEPGQTDQYPDS</sequence>
<dbReference type="eggNOG" id="COG0584">
    <property type="taxonomic scope" value="Bacteria"/>
</dbReference>
<dbReference type="Gene3D" id="3.20.20.190">
    <property type="entry name" value="Phosphatidylinositol (PI) phosphodiesterase"/>
    <property type="match status" value="1"/>
</dbReference>
<dbReference type="PATRIC" id="fig|1235279.3.peg.657"/>
<proteinExistence type="predicted"/>
<feature type="region of interest" description="Disordered" evidence="1">
    <location>
        <begin position="291"/>
        <end position="313"/>
    </location>
</feature>
<dbReference type="InterPro" id="IPR030395">
    <property type="entry name" value="GP_PDE_dom"/>
</dbReference>
<dbReference type="SUPFAM" id="SSF51695">
    <property type="entry name" value="PLC-like phosphodiesterases"/>
    <property type="match status" value="1"/>
</dbReference>
<evidence type="ECO:0000259" key="3">
    <source>
        <dbReference type="PROSITE" id="PS51704"/>
    </source>
</evidence>
<dbReference type="AlphaFoldDB" id="M7P131"/>